<sequence length="127" mass="14708">MNIKLFKAKLNTGGKTSEQVRNEFDGSAPSEEEIQNWIKAYNLVDGIEVVVMESGIYEGYTLAGWGHDVDEKVREFVYLVEQDPVFGTYVDEREEFMNDWENEEYEPAGSLVFKNEDVEIIEELKQK</sequence>
<name>A0ABZ2NAF8_9BACI</name>
<dbReference type="EMBL" id="CP147404">
    <property type="protein sequence ID" value="WXB94519.1"/>
    <property type="molecule type" value="Genomic_DNA"/>
</dbReference>
<dbReference type="RefSeq" id="WP_338754261.1">
    <property type="nucleotide sequence ID" value="NZ_CP147404.1"/>
</dbReference>
<proteinExistence type="predicted"/>
<gene>
    <name evidence="1" type="ORF">WDJ61_07790</name>
</gene>
<organism evidence="1 2">
    <name type="scientific">Bacillus kandeliae</name>
    <dbReference type="NCBI Taxonomy" id="3129297"/>
    <lineage>
        <taxon>Bacteria</taxon>
        <taxon>Bacillati</taxon>
        <taxon>Bacillota</taxon>
        <taxon>Bacilli</taxon>
        <taxon>Bacillales</taxon>
        <taxon>Bacillaceae</taxon>
        <taxon>Bacillus</taxon>
    </lineage>
</organism>
<dbReference type="Proteomes" id="UP001387364">
    <property type="component" value="Chromosome"/>
</dbReference>
<protein>
    <recommendedName>
        <fullName evidence="3">Phage protein</fullName>
    </recommendedName>
</protein>
<evidence type="ECO:0000313" key="1">
    <source>
        <dbReference type="EMBL" id="WXB94519.1"/>
    </source>
</evidence>
<reference evidence="1 2" key="1">
    <citation type="submission" date="2024-02" db="EMBL/GenBank/DDBJ databases">
        <title>Seven novel Bacillus-like species.</title>
        <authorList>
            <person name="Liu G."/>
        </authorList>
    </citation>
    <scope>NUCLEOTIDE SEQUENCE [LARGE SCALE GENOMIC DNA]</scope>
    <source>
        <strain evidence="1 2">FJAT-52991</strain>
    </source>
</reference>
<accession>A0ABZ2NAF8</accession>
<evidence type="ECO:0008006" key="3">
    <source>
        <dbReference type="Google" id="ProtNLM"/>
    </source>
</evidence>
<evidence type="ECO:0000313" key="2">
    <source>
        <dbReference type="Proteomes" id="UP001387364"/>
    </source>
</evidence>
<keyword evidence="2" id="KW-1185">Reference proteome</keyword>